<organism evidence="1 2">
    <name type="scientific">Russula ochroleuca</name>
    <dbReference type="NCBI Taxonomy" id="152965"/>
    <lineage>
        <taxon>Eukaryota</taxon>
        <taxon>Fungi</taxon>
        <taxon>Dikarya</taxon>
        <taxon>Basidiomycota</taxon>
        <taxon>Agaricomycotina</taxon>
        <taxon>Agaricomycetes</taxon>
        <taxon>Russulales</taxon>
        <taxon>Russulaceae</taxon>
        <taxon>Russula</taxon>
    </lineage>
</organism>
<dbReference type="SUPFAM" id="SSF56112">
    <property type="entry name" value="Protein kinase-like (PK-like)"/>
    <property type="match status" value="1"/>
</dbReference>
<dbReference type="OrthoDB" id="5404599at2759"/>
<protein>
    <recommendedName>
        <fullName evidence="3">Aminoglycoside phosphotransferase domain-containing protein</fullName>
    </recommendedName>
</protein>
<comment type="caution">
    <text evidence="1">The sequence shown here is derived from an EMBL/GenBank/DDBJ whole genome shotgun (WGS) entry which is preliminary data.</text>
</comment>
<dbReference type="EMBL" id="WHVB01000006">
    <property type="protein sequence ID" value="KAF8482020.1"/>
    <property type="molecule type" value="Genomic_DNA"/>
</dbReference>
<gene>
    <name evidence="1" type="ORF">DFH94DRAFT_691645</name>
</gene>
<reference evidence="1" key="1">
    <citation type="submission" date="2019-10" db="EMBL/GenBank/DDBJ databases">
        <authorList>
            <consortium name="DOE Joint Genome Institute"/>
            <person name="Kuo A."/>
            <person name="Miyauchi S."/>
            <person name="Kiss E."/>
            <person name="Drula E."/>
            <person name="Kohler A."/>
            <person name="Sanchez-Garcia M."/>
            <person name="Andreopoulos B."/>
            <person name="Barry K.W."/>
            <person name="Bonito G."/>
            <person name="Buee M."/>
            <person name="Carver A."/>
            <person name="Chen C."/>
            <person name="Cichocki N."/>
            <person name="Clum A."/>
            <person name="Culley D."/>
            <person name="Crous P.W."/>
            <person name="Fauchery L."/>
            <person name="Girlanda M."/>
            <person name="Hayes R."/>
            <person name="Keri Z."/>
            <person name="LaButti K."/>
            <person name="Lipzen A."/>
            <person name="Lombard V."/>
            <person name="Magnuson J."/>
            <person name="Maillard F."/>
            <person name="Morin E."/>
            <person name="Murat C."/>
            <person name="Nolan M."/>
            <person name="Ohm R."/>
            <person name="Pangilinan J."/>
            <person name="Pereira M."/>
            <person name="Perotto S."/>
            <person name="Peter M."/>
            <person name="Riley R."/>
            <person name="Sitrit Y."/>
            <person name="Stielow B."/>
            <person name="Szollosi G."/>
            <person name="Zifcakova L."/>
            <person name="Stursova M."/>
            <person name="Spatafora J.W."/>
            <person name="Tedersoo L."/>
            <person name="Vaario L.-M."/>
            <person name="Yamada A."/>
            <person name="Yan M."/>
            <person name="Wang P."/>
            <person name="Xu J."/>
            <person name="Bruns T."/>
            <person name="Baldrian P."/>
            <person name="Vilgalys R."/>
            <person name="Henrissat B."/>
            <person name="Grigoriev I.V."/>
            <person name="Hibbett D."/>
            <person name="Nagy L.G."/>
            <person name="Martin F.M."/>
        </authorList>
    </citation>
    <scope>NUCLEOTIDE SEQUENCE</scope>
    <source>
        <strain evidence="1">Prilba</strain>
    </source>
</reference>
<dbReference type="Proteomes" id="UP000759537">
    <property type="component" value="Unassembled WGS sequence"/>
</dbReference>
<dbReference type="InterPro" id="IPR011009">
    <property type="entry name" value="Kinase-like_dom_sf"/>
</dbReference>
<proteinExistence type="predicted"/>
<reference evidence="1" key="2">
    <citation type="journal article" date="2020" name="Nat. Commun.">
        <title>Large-scale genome sequencing of mycorrhizal fungi provides insights into the early evolution of symbiotic traits.</title>
        <authorList>
            <person name="Miyauchi S."/>
            <person name="Kiss E."/>
            <person name="Kuo A."/>
            <person name="Drula E."/>
            <person name="Kohler A."/>
            <person name="Sanchez-Garcia M."/>
            <person name="Morin E."/>
            <person name="Andreopoulos B."/>
            <person name="Barry K.W."/>
            <person name="Bonito G."/>
            <person name="Buee M."/>
            <person name="Carver A."/>
            <person name="Chen C."/>
            <person name="Cichocki N."/>
            <person name="Clum A."/>
            <person name="Culley D."/>
            <person name="Crous P.W."/>
            <person name="Fauchery L."/>
            <person name="Girlanda M."/>
            <person name="Hayes R.D."/>
            <person name="Keri Z."/>
            <person name="LaButti K."/>
            <person name="Lipzen A."/>
            <person name="Lombard V."/>
            <person name="Magnuson J."/>
            <person name="Maillard F."/>
            <person name="Murat C."/>
            <person name="Nolan M."/>
            <person name="Ohm R.A."/>
            <person name="Pangilinan J."/>
            <person name="Pereira M.F."/>
            <person name="Perotto S."/>
            <person name="Peter M."/>
            <person name="Pfister S."/>
            <person name="Riley R."/>
            <person name="Sitrit Y."/>
            <person name="Stielow J.B."/>
            <person name="Szollosi G."/>
            <person name="Zifcakova L."/>
            <person name="Stursova M."/>
            <person name="Spatafora J.W."/>
            <person name="Tedersoo L."/>
            <person name="Vaario L.M."/>
            <person name="Yamada A."/>
            <person name="Yan M."/>
            <person name="Wang P."/>
            <person name="Xu J."/>
            <person name="Bruns T."/>
            <person name="Baldrian P."/>
            <person name="Vilgalys R."/>
            <person name="Dunand C."/>
            <person name="Henrissat B."/>
            <person name="Grigoriev I.V."/>
            <person name="Hibbett D."/>
            <person name="Nagy L.G."/>
            <person name="Martin F.M."/>
        </authorList>
    </citation>
    <scope>NUCLEOTIDE SEQUENCE</scope>
    <source>
        <strain evidence="1">Prilba</strain>
    </source>
</reference>
<accession>A0A9P5TAW4</accession>
<dbReference type="AlphaFoldDB" id="A0A9P5TAW4"/>
<evidence type="ECO:0000313" key="1">
    <source>
        <dbReference type="EMBL" id="KAF8482020.1"/>
    </source>
</evidence>
<evidence type="ECO:0008006" key="3">
    <source>
        <dbReference type="Google" id="ProtNLM"/>
    </source>
</evidence>
<sequence length="307" mass="35331">MSEMSKLVVDRAPLLNAWLIAIFDILDDVLQDVLRWARPFDKKLEDGPVESDQWANAEILRRYDKSMAVSPIAFGVAKISDDTVVKVTVDLGTPHLKVLSFDFVRTRTTIPIPRIQRTFVDEDGHSVIGGTTSRLRVALILRRYVRQLRQIKDAHSSVPGPVARFPQKCEGYMFHSRGGPFPDYATLSAFYNRKLDIVKGLTLTDDCGNIIRCAHPDTEPFDDSRPLVFTHGNLSMRNIVFGRDGRIWLLNWNSSVFYPQWFEYVSTVYAAKRDRAPDSWNYLIPFIADPYFKHMKWMDTLKPFLDK</sequence>
<evidence type="ECO:0000313" key="2">
    <source>
        <dbReference type="Proteomes" id="UP000759537"/>
    </source>
</evidence>
<name>A0A9P5TAW4_9AGAM</name>
<keyword evidence="2" id="KW-1185">Reference proteome</keyword>